<evidence type="ECO:0000256" key="1">
    <source>
        <dbReference type="ARBA" id="ARBA00023002"/>
    </source>
</evidence>
<dbReference type="Gene3D" id="3.40.50.720">
    <property type="entry name" value="NAD(P)-binding Rossmann-like Domain"/>
    <property type="match status" value="1"/>
</dbReference>
<dbReference type="GO" id="GO:0016491">
    <property type="term" value="F:oxidoreductase activity"/>
    <property type="evidence" value="ECO:0007669"/>
    <property type="project" value="UniProtKB-KW"/>
</dbReference>
<dbReference type="Pfam" id="PF00106">
    <property type="entry name" value="adh_short"/>
    <property type="match status" value="1"/>
</dbReference>
<protein>
    <submittedName>
        <fullName evidence="2">NAD-P-binding protein</fullName>
    </submittedName>
</protein>
<accession>A0A5C3N6V7</accession>
<dbReference type="InterPro" id="IPR002347">
    <property type="entry name" value="SDR_fam"/>
</dbReference>
<gene>
    <name evidence="2" type="ORF">OE88DRAFT_1626942</name>
</gene>
<dbReference type="PRINTS" id="PR00081">
    <property type="entry name" value="GDHRDH"/>
</dbReference>
<dbReference type="PANTHER" id="PTHR43157:SF31">
    <property type="entry name" value="PHOSPHATIDYLINOSITOL-GLYCAN BIOSYNTHESIS CLASS F PROTEIN"/>
    <property type="match status" value="1"/>
</dbReference>
<evidence type="ECO:0000313" key="3">
    <source>
        <dbReference type="Proteomes" id="UP000305948"/>
    </source>
</evidence>
<keyword evidence="3" id="KW-1185">Reference proteome</keyword>
<dbReference type="AlphaFoldDB" id="A0A5C3N6V7"/>
<organism evidence="2 3">
    <name type="scientific">Heliocybe sulcata</name>
    <dbReference type="NCBI Taxonomy" id="5364"/>
    <lineage>
        <taxon>Eukaryota</taxon>
        <taxon>Fungi</taxon>
        <taxon>Dikarya</taxon>
        <taxon>Basidiomycota</taxon>
        <taxon>Agaricomycotina</taxon>
        <taxon>Agaricomycetes</taxon>
        <taxon>Gloeophyllales</taxon>
        <taxon>Gloeophyllaceae</taxon>
        <taxon>Heliocybe</taxon>
    </lineage>
</organism>
<keyword evidence="1" id="KW-0560">Oxidoreductase</keyword>
<dbReference type="SUPFAM" id="SSF51735">
    <property type="entry name" value="NAD(P)-binding Rossmann-fold domains"/>
    <property type="match status" value="1"/>
</dbReference>
<dbReference type="InterPro" id="IPR036291">
    <property type="entry name" value="NAD(P)-bd_dom_sf"/>
</dbReference>
<evidence type="ECO:0000313" key="2">
    <source>
        <dbReference type="EMBL" id="TFK52952.1"/>
    </source>
</evidence>
<dbReference type="EMBL" id="ML213508">
    <property type="protein sequence ID" value="TFK52952.1"/>
    <property type="molecule type" value="Genomic_DNA"/>
</dbReference>
<proteinExistence type="predicted"/>
<sequence length="327" mass="36452">MGLFSSEPSNSRGFDPSTDVPDLTGRVAIVTGANSGIGFFTVLHLARRGAKVYLGARSAEKAKAALARLHQEGLGPLHGEVVWLDLNLSDPRDARKAAEWFLEQESRLDILINNAGKIIGPYALTPDGISDSMVINHISPAAFTYKLLPLMKKTAELPEADVRIVNLTSMAHRWVSNPRFNSLASFNRDFSDSWFPKIMLYAYSKLANILWSKELQRRLDKEGMPIIVTAVHPGRVLSEHGMRRSSSWPMGAYYHSFMCTFNDTPFYGAYTSVFAAASPKLRANADLYKGKYLVPYGHVEEPSEDANRDDLARELWHTTDEILAKMS</sequence>
<reference evidence="2 3" key="1">
    <citation type="journal article" date="2019" name="Nat. Ecol. Evol.">
        <title>Megaphylogeny resolves global patterns of mushroom evolution.</title>
        <authorList>
            <person name="Varga T."/>
            <person name="Krizsan K."/>
            <person name="Foldi C."/>
            <person name="Dima B."/>
            <person name="Sanchez-Garcia M."/>
            <person name="Sanchez-Ramirez S."/>
            <person name="Szollosi G.J."/>
            <person name="Szarkandi J.G."/>
            <person name="Papp V."/>
            <person name="Albert L."/>
            <person name="Andreopoulos W."/>
            <person name="Angelini C."/>
            <person name="Antonin V."/>
            <person name="Barry K.W."/>
            <person name="Bougher N.L."/>
            <person name="Buchanan P."/>
            <person name="Buyck B."/>
            <person name="Bense V."/>
            <person name="Catcheside P."/>
            <person name="Chovatia M."/>
            <person name="Cooper J."/>
            <person name="Damon W."/>
            <person name="Desjardin D."/>
            <person name="Finy P."/>
            <person name="Geml J."/>
            <person name="Haridas S."/>
            <person name="Hughes K."/>
            <person name="Justo A."/>
            <person name="Karasinski D."/>
            <person name="Kautmanova I."/>
            <person name="Kiss B."/>
            <person name="Kocsube S."/>
            <person name="Kotiranta H."/>
            <person name="LaButti K.M."/>
            <person name="Lechner B.E."/>
            <person name="Liimatainen K."/>
            <person name="Lipzen A."/>
            <person name="Lukacs Z."/>
            <person name="Mihaltcheva S."/>
            <person name="Morgado L.N."/>
            <person name="Niskanen T."/>
            <person name="Noordeloos M.E."/>
            <person name="Ohm R.A."/>
            <person name="Ortiz-Santana B."/>
            <person name="Ovrebo C."/>
            <person name="Racz N."/>
            <person name="Riley R."/>
            <person name="Savchenko A."/>
            <person name="Shiryaev A."/>
            <person name="Soop K."/>
            <person name="Spirin V."/>
            <person name="Szebenyi C."/>
            <person name="Tomsovsky M."/>
            <person name="Tulloss R.E."/>
            <person name="Uehling J."/>
            <person name="Grigoriev I.V."/>
            <person name="Vagvolgyi C."/>
            <person name="Papp T."/>
            <person name="Martin F.M."/>
            <person name="Miettinen O."/>
            <person name="Hibbett D.S."/>
            <person name="Nagy L.G."/>
        </authorList>
    </citation>
    <scope>NUCLEOTIDE SEQUENCE [LARGE SCALE GENOMIC DNA]</scope>
    <source>
        <strain evidence="2 3">OMC1185</strain>
    </source>
</reference>
<name>A0A5C3N6V7_9AGAM</name>
<dbReference type="Proteomes" id="UP000305948">
    <property type="component" value="Unassembled WGS sequence"/>
</dbReference>
<dbReference type="STRING" id="5364.A0A5C3N6V7"/>
<dbReference type="OrthoDB" id="191139at2759"/>
<dbReference type="PANTHER" id="PTHR43157">
    <property type="entry name" value="PHOSPHATIDYLINOSITOL-GLYCAN BIOSYNTHESIS CLASS F PROTEIN-RELATED"/>
    <property type="match status" value="1"/>
</dbReference>